<dbReference type="Proteomes" id="UP000276738">
    <property type="component" value="Segment"/>
</dbReference>
<evidence type="ECO:0000313" key="2">
    <source>
        <dbReference type="Proteomes" id="UP000276738"/>
    </source>
</evidence>
<accession>A0A3S7UPQ2</accession>
<evidence type="ECO:0000313" key="1">
    <source>
        <dbReference type="EMBL" id="AYH92346.1"/>
    </source>
</evidence>
<dbReference type="GeneID" id="55005635"/>
<reference evidence="1 2" key="1">
    <citation type="submission" date="2018-08" db="EMBL/GenBank/DDBJ databases">
        <title>Lactobacillus phages that infect wine-derived L. plantarum strains.</title>
        <authorList>
            <person name="Kyrkou I."/>
            <person name="Byth Carstens A."/>
            <person name="Ellegaard-Jensen L."/>
            <person name="Kot W."/>
            <person name="Hestbjerg Hansen L."/>
        </authorList>
    </citation>
    <scope>NUCLEOTIDE SEQUENCE [LARGE SCALE GENOMIC DNA]</scope>
</reference>
<protein>
    <submittedName>
        <fullName evidence="1">Uncharacterized protein</fullName>
    </submittedName>
</protein>
<organism evidence="1 2">
    <name type="scientific">Lactobacillus phage Bromius</name>
    <dbReference type="NCBI Taxonomy" id="2315485"/>
    <lineage>
        <taxon>Viruses</taxon>
        <taxon>Duplodnaviria</taxon>
        <taxon>Heunggongvirae</taxon>
        <taxon>Uroviricota</taxon>
        <taxon>Caudoviricetes</taxon>
        <taxon>Herelleviridae</taxon>
        <taxon>Harbinvirus</taxon>
        <taxon>Harbinvirus bromius</taxon>
    </lineage>
</organism>
<dbReference type="EMBL" id="MH809531">
    <property type="protein sequence ID" value="AYH92346.1"/>
    <property type="molecule type" value="Genomic_DNA"/>
</dbReference>
<keyword evidence="2" id="KW-1185">Reference proteome</keyword>
<name>A0A3S7UPQ2_9CAUD</name>
<sequence>MTIIRYNDSIKEYQVGNRTGTELNLGGYIMATHLSELNSLIDFLYHNNDVIGDTKVTSIHKGIFNEYEGYQYCIGIKIVTLPKFKNKQFMWDTNSTYICDFLPDKDLTEKEEKEFIIDGLQDIFASALD</sequence>
<dbReference type="RefSeq" id="YP_009814497.1">
    <property type="nucleotide sequence ID" value="NC_048085.1"/>
</dbReference>
<dbReference type="KEGG" id="vg:55005635"/>
<proteinExistence type="predicted"/>